<keyword evidence="3" id="KW-1185">Reference proteome</keyword>
<name>A0A238HG51_9NEIS</name>
<dbReference type="EMBL" id="FXUV01000021">
    <property type="protein sequence ID" value="SMQ12434.1"/>
    <property type="molecule type" value="Genomic_DNA"/>
</dbReference>
<protein>
    <submittedName>
        <fullName evidence="1">Uncharacterized protein</fullName>
    </submittedName>
</protein>
<reference evidence="1" key="1">
    <citation type="submission" date="2017-05" db="EMBL/GenBank/DDBJ databases">
        <authorList>
            <person name="Song R."/>
            <person name="Chenine A.L."/>
            <person name="Ruprecht R.M."/>
        </authorList>
    </citation>
    <scope>NUCLEOTIDE SEQUENCE</scope>
    <source>
        <strain evidence="1">Kingella_eburonensis</strain>
    </source>
</reference>
<evidence type="ECO:0000313" key="2">
    <source>
        <dbReference type="EMBL" id="SNB61856.1"/>
    </source>
</evidence>
<dbReference type="Proteomes" id="UP000215450">
    <property type="component" value="Unassembled WGS sequence"/>
</dbReference>
<dbReference type="InterPro" id="IPR020353">
    <property type="entry name" value="Toxin_YafO"/>
</dbReference>
<sequence length="141" mass="16564">MIQVDITKRLNSSLPNPERFLQRFKEWKKAESESFLFGKDGAYISPKVNGESYVLRHVHLVPLLDVEQLAKWQQNWQRGSRRTSNRALVYAQDNHRFLLIDILPEPVAHEIAQMKNEQAKKMMLLFAQIAESYIYHNEIIA</sequence>
<dbReference type="Pfam" id="PF13957">
    <property type="entry name" value="YafO_toxin"/>
    <property type="match status" value="1"/>
</dbReference>
<proteinExistence type="predicted"/>
<dbReference type="AlphaFoldDB" id="A0A238HG51"/>
<gene>
    <name evidence="2" type="ORF">KEBURONENSIS_00921</name>
    <name evidence="1" type="ORF">KEBURONENSIS_01334</name>
</gene>
<dbReference type="OrthoDB" id="8613396at2"/>
<evidence type="ECO:0000313" key="3">
    <source>
        <dbReference type="Proteomes" id="UP000215450"/>
    </source>
</evidence>
<dbReference type="RefSeq" id="WP_095062639.1">
    <property type="nucleotide sequence ID" value="NZ_JARWID010000001.1"/>
</dbReference>
<dbReference type="EMBL" id="FXUV02000014">
    <property type="protein sequence ID" value="SNB61856.1"/>
    <property type="molecule type" value="Genomic_DNA"/>
</dbReference>
<evidence type="ECO:0000313" key="1">
    <source>
        <dbReference type="EMBL" id="SMQ12434.1"/>
    </source>
</evidence>
<reference evidence="2 3" key="2">
    <citation type="submission" date="2017-06" db="EMBL/GenBank/DDBJ databases">
        <authorList>
            <person name="Kim H.J."/>
            <person name="Triplett B.A."/>
        </authorList>
    </citation>
    <scope>NUCLEOTIDE SEQUENCE [LARGE SCALE GENOMIC DNA]</scope>
    <source>
        <strain evidence="2">Kingella_eburonensis</strain>
    </source>
</reference>
<organism evidence="1">
    <name type="scientific">Kingella negevensis</name>
    <dbReference type="NCBI Taxonomy" id="1522312"/>
    <lineage>
        <taxon>Bacteria</taxon>
        <taxon>Pseudomonadati</taxon>
        <taxon>Pseudomonadota</taxon>
        <taxon>Betaproteobacteria</taxon>
        <taxon>Neisseriales</taxon>
        <taxon>Neisseriaceae</taxon>
        <taxon>Kingella</taxon>
    </lineage>
</organism>
<accession>A0A238HG51</accession>